<organism evidence="1 2">
    <name type="scientific">Ceratodon purpureus</name>
    <name type="common">Fire moss</name>
    <name type="synonym">Dicranum purpureum</name>
    <dbReference type="NCBI Taxonomy" id="3225"/>
    <lineage>
        <taxon>Eukaryota</taxon>
        <taxon>Viridiplantae</taxon>
        <taxon>Streptophyta</taxon>
        <taxon>Embryophyta</taxon>
        <taxon>Bryophyta</taxon>
        <taxon>Bryophytina</taxon>
        <taxon>Bryopsida</taxon>
        <taxon>Dicranidae</taxon>
        <taxon>Pseudoditrichales</taxon>
        <taxon>Ditrichaceae</taxon>
        <taxon>Ceratodon</taxon>
    </lineage>
</organism>
<protein>
    <submittedName>
        <fullName evidence="1">Uncharacterized protein</fullName>
    </submittedName>
</protein>
<proteinExistence type="predicted"/>
<dbReference type="AlphaFoldDB" id="A0A8T0H7H6"/>
<reference evidence="1" key="1">
    <citation type="submission" date="2020-06" db="EMBL/GenBank/DDBJ databases">
        <title>WGS assembly of Ceratodon purpureus strain R40.</title>
        <authorList>
            <person name="Carey S.B."/>
            <person name="Jenkins J."/>
            <person name="Shu S."/>
            <person name="Lovell J.T."/>
            <person name="Sreedasyam A."/>
            <person name="Maumus F."/>
            <person name="Tiley G.P."/>
            <person name="Fernandez-Pozo N."/>
            <person name="Barry K."/>
            <person name="Chen C."/>
            <person name="Wang M."/>
            <person name="Lipzen A."/>
            <person name="Daum C."/>
            <person name="Saski C.A."/>
            <person name="Payton A.C."/>
            <person name="Mcbreen J.C."/>
            <person name="Conrad R.E."/>
            <person name="Kollar L.M."/>
            <person name="Olsson S."/>
            <person name="Huttunen S."/>
            <person name="Landis J.B."/>
            <person name="Wickett N.J."/>
            <person name="Johnson M.G."/>
            <person name="Rensing S.A."/>
            <person name="Grimwood J."/>
            <person name="Schmutz J."/>
            <person name="Mcdaniel S.F."/>
        </authorList>
    </citation>
    <scope>NUCLEOTIDE SEQUENCE</scope>
    <source>
        <strain evidence="1">R40</strain>
    </source>
</reference>
<accession>A0A8T0H7H6</accession>
<comment type="caution">
    <text evidence="1">The sequence shown here is derived from an EMBL/GenBank/DDBJ whole genome shotgun (WGS) entry which is preliminary data.</text>
</comment>
<name>A0A8T0H7H6_CERPU</name>
<keyword evidence="2" id="KW-1185">Reference proteome</keyword>
<sequence>MLLHLLLDCLDQLQIKSNQTLQPWLQEITSHSLMAFPDHRTFTSSCPSFDNKTLTFSAYIGNPVYPLDGAFLNQEEQNPNCARFQPRVAEAFADAFAPVGEPSPRCVMNSPCSTAA</sequence>
<dbReference type="Proteomes" id="UP000822688">
    <property type="component" value="Chromosome 8"/>
</dbReference>
<evidence type="ECO:0000313" key="2">
    <source>
        <dbReference type="Proteomes" id="UP000822688"/>
    </source>
</evidence>
<gene>
    <name evidence="1" type="ORF">KC19_8G157900</name>
</gene>
<dbReference type="EMBL" id="CM026429">
    <property type="protein sequence ID" value="KAG0565032.1"/>
    <property type="molecule type" value="Genomic_DNA"/>
</dbReference>
<evidence type="ECO:0000313" key="1">
    <source>
        <dbReference type="EMBL" id="KAG0565032.1"/>
    </source>
</evidence>